<gene>
    <name evidence="1" type="ORF">BV25DRAFT_1704809</name>
</gene>
<organism evidence="1 2">
    <name type="scientific">Artomyces pyxidatus</name>
    <dbReference type="NCBI Taxonomy" id="48021"/>
    <lineage>
        <taxon>Eukaryota</taxon>
        <taxon>Fungi</taxon>
        <taxon>Dikarya</taxon>
        <taxon>Basidiomycota</taxon>
        <taxon>Agaricomycotina</taxon>
        <taxon>Agaricomycetes</taxon>
        <taxon>Russulales</taxon>
        <taxon>Auriscalpiaceae</taxon>
        <taxon>Artomyces</taxon>
    </lineage>
</organism>
<proteinExistence type="predicted"/>
<evidence type="ECO:0000313" key="1">
    <source>
        <dbReference type="EMBL" id="KAI0065535.1"/>
    </source>
</evidence>
<dbReference type="EMBL" id="MU277195">
    <property type="protein sequence ID" value="KAI0065535.1"/>
    <property type="molecule type" value="Genomic_DNA"/>
</dbReference>
<reference evidence="1" key="2">
    <citation type="journal article" date="2022" name="New Phytol.">
        <title>Evolutionary transition to the ectomycorrhizal habit in the genomes of a hyperdiverse lineage of mushroom-forming fungi.</title>
        <authorList>
            <person name="Looney B."/>
            <person name="Miyauchi S."/>
            <person name="Morin E."/>
            <person name="Drula E."/>
            <person name="Courty P.E."/>
            <person name="Kohler A."/>
            <person name="Kuo A."/>
            <person name="LaButti K."/>
            <person name="Pangilinan J."/>
            <person name="Lipzen A."/>
            <person name="Riley R."/>
            <person name="Andreopoulos W."/>
            <person name="He G."/>
            <person name="Johnson J."/>
            <person name="Nolan M."/>
            <person name="Tritt A."/>
            <person name="Barry K.W."/>
            <person name="Grigoriev I.V."/>
            <person name="Nagy L.G."/>
            <person name="Hibbett D."/>
            <person name="Henrissat B."/>
            <person name="Matheny P.B."/>
            <person name="Labbe J."/>
            <person name="Martin F.M."/>
        </authorList>
    </citation>
    <scope>NUCLEOTIDE SEQUENCE</scope>
    <source>
        <strain evidence="1">HHB10654</strain>
    </source>
</reference>
<sequence length="180" mass="20506">MLLRWPPRIPTRALRAVLRWPLQFVLPSTPQRARRKICPSLSRTFLQREEVRIPIFPVEADAVRRAPRARPRRPDSGVRSAPEQMISSSPSRRSNVATLPLGSSIRLSVSQPQLSRMRATSNKLFSSHQARTLASSARFRKAPPVFQPLQTPRMRYDTGGVPRPVRRAYQSALLLNALWI</sequence>
<dbReference type="Proteomes" id="UP000814140">
    <property type="component" value="Unassembled WGS sequence"/>
</dbReference>
<comment type="caution">
    <text evidence="1">The sequence shown here is derived from an EMBL/GenBank/DDBJ whole genome shotgun (WGS) entry which is preliminary data.</text>
</comment>
<keyword evidence="2" id="KW-1185">Reference proteome</keyword>
<protein>
    <submittedName>
        <fullName evidence="1">Uncharacterized protein</fullName>
    </submittedName>
</protein>
<reference evidence="1" key="1">
    <citation type="submission" date="2021-03" db="EMBL/GenBank/DDBJ databases">
        <authorList>
            <consortium name="DOE Joint Genome Institute"/>
            <person name="Ahrendt S."/>
            <person name="Looney B.P."/>
            <person name="Miyauchi S."/>
            <person name="Morin E."/>
            <person name="Drula E."/>
            <person name="Courty P.E."/>
            <person name="Chicoki N."/>
            <person name="Fauchery L."/>
            <person name="Kohler A."/>
            <person name="Kuo A."/>
            <person name="Labutti K."/>
            <person name="Pangilinan J."/>
            <person name="Lipzen A."/>
            <person name="Riley R."/>
            <person name="Andreopoulos W."/>
            <person name="He G."/>
            <person name="Johnson J."/>
            <person name="Barry K.W."/>
            <person name="Grigoriev I.V."/>
            <person name="Nagy L."/>
            <person name="Hibbett D."/>
            <person name="Henrissat B."/>
            <person name="Matheny P.B."/>
            <person name="Labbe J."/>
            <person name="Martin F."/>
        </authorList>
    </citation>
    <scope>NUCLEOTIDE SEQUENCE</scope>
    <source>
        <strain evidence="1">HHB10654</strain>
    </source>
</reference>
<accession>A0ACB8TBY0</accession>
<name>A0ACB8TBY0_9AGAM</name>
<evidence type="ECO:0000313" key="2">
    <source>
        <dbReference type="Proteomes" id="UP000814140"/>
    </source>
</evidence>